<proteinExistence type="inferred from homology"/>
<dbReference type="PROSITE" id="PS51257">
    <property type="entry name" value="PROKAR_LIPOPROTEIN"/>
    <property type="match status" value="1"/>
</dbReference>
<sequence length="314" mass="33689">MPPARRGAFVLVVVMLAALLGACGTTQADAGEPKVLTTFTVLADIGRNVAGPHAEVVSLTKFGAEIHGYEPTPGDLHKAMDASLVVVNGLHLDDWFERFLDDIDVPRIVASDGVDAMGISDVPGAAADDADTPNPHAWMSPTEAKVYADNIADGLAAVDPDHADDYRRNAAEYGEQLDAERRRLVAAVAALPANERALVSCEGAFSYLARDTGLTEHYIWPVNSEQEATPQQMRRTVDFVRTRNVPAVFCESTVNDDPMLQVQRETGARYGGVLYVDSLSESDGPVPTYLDLLRHDVSTIVDGLTGKDGDLADS</sequence>
<dbReference type="InterPro" id="IPR006128">
    <property type="entry name" value="Lipoprotein_PsaA-like"/>
</dbReference>
<protein>
    <submittedName>
        <fullName evidence="7">Metal ABC transporter substrate-binding protein</fullName>
    </submittedName>
</protein>
<dbReference type="Pfam" id="PF01297">
    <property type="entry name" value="ZnuA"/>
    <property type="match status" value="1"/>
</dbReference>
<dbReference type="PRINTS" id="PR00690">
    <property type="entry name" value="ADHESNFAMILY"/>
</dbReference>
<keyword evidence="2 5" id="KW-0813">Transport</keyword>
<dbReference type="EMBL" id="JAZDUE010000015">
    <property type="protein sequence ID" value="MEE4024945.1"/>
    <property type="molecule type" value="Genomic_DNA"/>
</dbReference>
<dbReference type="PRINTS" id="PR00691">
    <property type="entry name" value="ADHESINB"/>
</dbReference>
<evidence type="ECO:0000256" key="6">
    <source>
        <dbReference type="SAM" id="SignalP"/>
    </source>
</evidence>
<evidence type="ECO:0000256" key="5">
    <source>
        <dbReference type="RuleBase" id="RU003512"/>
    </source>
</evidence>
<evidence type="ECO:0000256" key="3">
    <source>
        <dbReference type="ARBA" id="ARBA00022723"/>
    </source>
</evidence>
<dbReference type="SUPFAM" id="SSF53807">
    <property type="entry name" value="Helical backbone' metal receptor"/>
    <property type="match status" value="1"/>
</dbReference>
<feature type="signal peptide" evidence="6">
    <location>
        <begin position="1"/>
        <end position="30"/>
    </location>
</feature>
<reference evidence="7 8" key="1">
    <citation type="submission" date="2024-01" db="EMBL/GenBank/DDBJ databases">
        <title>Draft genome sequence of Gordonia sp. PKS22-38.</title>
        <authorList>
            <person name="Suphannarot A."/>
            <person name="Mingma R."/>
        </authorList>
    </citation>
    <scope>NUCLEOTIDE SEQUENCE [LARGE SCALE GENOMIC DNA]</scope>
    <source>
        <strain evidence="7 8">PKS22-38</strain>
    </source>
</reference>
<dbReference type="PANTHER" id="PTHR42953:SF1">
    <property type="entry name" value="METAL-BINDING PROTEIN HI_0362-RELATED"/>
    <property type="match status" value="1"/>
</dbReference>
<feature type="chain" id="PRO_5045333541" evidence="6">
    <location>
        <begin position="31"/>
        <end position="314"/>
    </location>
</feature>
<accession>A0ABU7MX86</accession>
<name>A0ABU7MX86_9ACTN</name>
<keyword evidence="8" id="KW-1185">Reference proteome</keyword>
<dbReference type="PANTHER" id="PTHR42953">
    <property type="entry name" value="HIGH-AFFINITY ZINC UPTAKE SYSTEM PROTEIN ZNUA-RELATED"/>
    <property type="match status" value="1"/>
</dbReference>
<keyword evidence="3" id="KW-0479">Metal-binding</keyword>
<keyword evidence="4 6" id="KW-0732">Signal</keyword>
<evidence type="ECO:0000313" key="7">
    <source>
        <dbReference type="EMBL" id="MEE4024945.1"/>
    </source>
</evidence>
<dbReference type="InterPro" id="IPR006127">
    <property type="entry name" value="ZnuA-like"/>
</dbReference>
<evidence type="ECO:0000256" key="2">
    <source>
        <dbReference type="ARBA" id="ARBA00022448"/>
    </source>
</evidence>
<dbReference type="InterPro" id="IPR006129">
    <property type="entry name" value="AdhesinB"/>
</dbReference>
<dbReference type="Proteomes" id="UP001335729">
    <property type="component" value="Unassembled WGS sequence"/>
</dbReference>
<dbReference type="RefSeq" id="WP_330506273.1">
    <property type="nucleotide sequence ID" value="NZ_JAZDUE010000015.1"/>
</dbReference>
<gene>
    <name evidence="7" type="ORF">V1Y59_17805</name>
</gene>
<evidence type="ECO:0000256" key="1">
    <source>
        <dbReference type="ARBA" id="ARBA00004196"/>
    </source>
</evidence>
<organism evidence="7 8">
    <name type="scientific">Gordonia prachuapensis</name>
    <dbReference type="NCBI Taxonomy" id="3115651"/>
    <lineage>
        <taxon>Bacteria</taxon>
        <taxon>Bacillati</taxon>
        <taxon>Actinomycetota</taxon>
        <taxon>Actinomycetes</taxon>
        <taxon>Mycobacteriales</taxon>
        <taxon>Gordoniaceae</taxon>
        <taxon>Gordonia</taxon>
    </lineage>
</organism>
<comment type="subcellular location">
    <subcellularLocation>
        <location evidence="1">Cell envelope</location>
    </subcellularLocation>
</comment>
<comment type="similarity">
    <text evidence="5">Belongs to the bacterial solute-binding protein 9 family.</text>
</comment>
<dbReference type="CDD" id="cd01137">
    <property type="entry name" value="PsaA"/>
    <property type="match status" value="1"/>
</dbReference>
<dbReference type="InterPro" id="IPR050492">
    <property type="entry name" value="Bact_metal-bind_prot9"/>
</dbReference>
<evidence type="ECO:0000256" key="4">
    <source>
        <dbReference type="ARBA" id="ARBA00022729"/>
    </source>
</evidence>
<evidence type="ECO:0000313" key="8">
    <source>
        <dbReference type="Proteomes" id="UP001335729"/>
    </source>
</evidence>
<comment type="caution">
    <text evidence="7">The sequence shown here is derived from an EMBL/GenBank/DDBJ whole genome shotgun (WGS) entry which is preliminary data.</text>
</comment>
<dbReference type="Gene3D" id="3.40.50.1980">
    <property type="entry name" value="Nitrogenase molybdenum iron protein domain"/>
    <property type="match status" value="2"/>
</dbReference>